<protein>
    <submittedName>
        <fullName evidence="1">Uncharacterized protein</fullName>
    </submittedName>
</protein>
<proteinExistence type="predicted"/>
<comment type="caution">
    <text evidence="1">The sequence shown here is derived from an EMBL/GenBank/DDBJ whole genome shotgun (WGS) entry which is preliminary data.</text>
</comment>
<dbReference type="RefSeq" id="WP_193537474.1">
    <property type="nucleotide sequence ID" value="NZ_JADCLJ010000021.1"/>
</dbReference>
<dbReference type="Proteomes" id="UP001516662">
    <property type="component" value="Unassembled WGS sequence"/>
</dbReference>
<organism evidence="1 2">
    <name type="scientific">Litchfieldia luteola</name>
    <dbReference type="NCBI Taxonomy" id="682179"/>
    <lineage>
        <taxon>Bacteria</taxon>
        <taxon>Bacillati</taxon>
        <taxon>Bacillota</taxon>
        <taxon>Bacilli</taxon>
        <taxon>Bacillales</taxon>
        <taxon>Bacillaceae</taxon>
        <taxon>Litchfieldia</taxon>
    </lineage>
</organism>
<evidence type="ECO:0000313" key="1">
    <source>
        <dbReference type="EMBL" id="MBE4909137.1"/>
    </source>
</evidence>
<name>A0ABR9QKX7_9BACI</name>
<accession>A0ABR9QKX7</accession>
<keyword evidence="2" id="KW-1185">Reference proteome</keyword>
<gene>
    <name evidence="1" type="ORF">IMZ08_13800</name>
</gene>
<reference evidence="1 2" key="1">
    <citation type="submission" date="2020-10" db="EMBL/GenBank/DDBJ databases">
        <title>Bacillus sp. HD4P25, an endophyte from a halophyte.</title>
        <authorList>
            <person name="Sun J.-Q."/>
        </authorList>
    </citation>
    <scope>NUCLEOTIDE SEQUENCE [LARGE SCALE GENOMIC DNA]</scope>
    <source>
        <strain evidence="1 2">YIM 93174</strain>
    </source>
</reference>
<sequence>MKKEFNVTYDGHHIQVINTWFNGEKLYVDGKLQDQNLGLGLSRASLTGTLRSSNDVIKNIKVRIGGNFSIQCRIFIDNVLIYPTNVE</sequence>
<evidence type="ECO:0000313" key="2">
    <source>
        <dbReference type="Proteomes" id="UP001516662"/>
    </source>
</evidence>
<dbReference type="EMBL" id="JADCLJ010000021">
    <property type="protein sequence ID" value="MBE4909137.1"/>
    <property type="molecule type" value="Genomic_DNA"/>
</dbReference>